<feature type="compositionally biased region" description="Polar residues" evidence="1">
    <location>
        <begin position="131"/>
        <end position="158"/>
    </location>
</feature>
<name>A0AAD7V8W6_9FUNG</name>
<gene>
    <name evidence="3" type="ORF">O0I10_003633</name>
</gene>
<sequence length="560" mass="60952">MDFAAYDFGASGDNGKGDHSSQNQQHAMDGSVDFFSFADVPADYHGNDPTTMNMDYSQDLGSSFAMTQFGNHDAQQLQDNMMLQGHGHVGNSAQYDMSPAHTPLNRPHGMGSIFGEDEDFFSPLLSPAIGPSSSTYQQHNTTESTFSPLTSPALHSQQGMENVLQQRLVMIEHQQQQLRSAHPHMPPSANAHTATTSSHQSSATAQSQSMTTTSSSTISKEATYPRKLAPSASSSSSKASNNNNNNNNDDHAFIAPATPSLLMRLGQQGGKSNDKPSMASNNNATPKITPQHQPPSSAISSSSSSSVDNMASLPAAMLEMRPAPTRKQSLPATTTKRRRVSRTSAAFTSPALAPTAMHMSPRVHPTTSGTDPTIAALVSPAALRPQSSTASPRALKPLISPSLQPNGKRLTAIEEEVAAAALASKSNYQNMREGKAKSLGIEFSTSFQSGVENRRSAHKAAEQKRRDTLKQSFDALRKEIADALVEQQRQEEDEEAAKDDVQERRDSKEKEVKQMSKVVLIQHSYEYILRLKEENRRKDQEMALLQQELDSLRKQFNSSK</sequence>
<dbReference type="Pfam" id="PF00010">
    <property type="entry name" value="HLH"/>
    <property type="match status" value="1"/>
</dbReference>
<dbReference type="Proteomes" id="UP001234581">
    <property type="component" value="Unassembled WGS sequence"/>
</dbReference>
<evidence type="ECO:0000313" key="4">
    <source>
        <dbReference type="Proteomes" id="UP001234581"/>
    </source>
</evidence>
<proteinExistence type="predicted"/>
<protein>
    <recommendedName>
        <fullName evidence="2">BHLH domain-containing protein</fullName>
    </recommendedName>
</protein>
<feature type="compositionally biased region" description="Polar residues" evidence="1">
    <location>
        <begin position="278"/>
        <end position="295"/>
    </location>
</feature>
<dbReference type="InterPro" id="IPR036638">
    <property type="entry name" value="HLH_DNA-bd_sf"/>
</dbReference>
<reference evidence="3 4" key="1">
    <citation type="submission" date="2023-03" db="EMBL/GenBank/DDBJ databases">
        <title>Genome sequence of Lichtheimia ornata CBS 291.66.</title>
        <authorList>
            <person name="Mohabir J.T."/>
            <person name="Shea T.P."/>
            <person name="Kurbessoian T."/>
            <person name="Berby B."/>
            <person name="Fontaine J."/>
            <person name="Livny J."/>
            <person name="Gnirke A."/>
            <person name="Stajich J.E."/>
            <person name="Cuomo C.A."/>
        </authorList>
    </citation>
    <scope>NUCLEOTIDE SEQUENCE [LARGE SCALE GENOMIC DNA]</scope>
    <source>
        <strain evidence="3">CBS 291.66</strain>
    </source>
</reference>
<dbReference type="InterPro" id="IPR011598">
    <property type="entry name" value="bHLH_dom"/>
</dbReference>
<organism evidence="3 4">
    <name type="scientific">Lichtheimia ornata</name>
    <dbReference type="NCBI Taxonomy" id="688661"/>
    <lineage>
        <taxon>Eukaryota</taxon>
        <taxon>Fungi</taxon>
        <taxon>Fungi incertae sedis</taxon>
        <taxon>Mucoromycota</taxon>
        <taxon>Mucoromycotina</taxon>
        <taxon>Mucoromycetes</taxon>
        <taxon>Mucorales</taxon>
        <taxon>Lichtheimiaceae</taxon>
        <taxon>Lichtheimia</taxon>
    </lineage>
</organism>
<feature type="compositionally biased region" description="Basic and acidic residues" evidence="1">
    <location>
        <begin position="498"/>
        <end position="514"/>
    </location>
</feature>
<dbReference type="GO" id="GO:0046983">
    <property type="term" value="F:protein dimerization activity"/>
    <property type="evidence" value="ECO:0007669"/>
    <property type="project" value="InterPro"/>
</dbReference>
<evidence type="ECO:0000256" key="1">
    <source>
        <dbReference type="SAM" id="MobiDB-lite"/>
    </source>
</evidence>
<dbReference type="SUPFAM" id="SSF47459">
    <property type="entry name" value="HLH, helix-loop-helix DNA-binding domain"/>
    <property type="match status" value="1"/>
</dbReference>
<evidence type="ECO:0000259" key="2">
    <source>
        <dbReference type="PROSITE" id="PS50888"/>
    </source>
</evidence>
<feature type="domain" description="BHLH" evidence="2">
    <location>
        <begin position="453"/>
        <end position="531"/>
    </location>
</feature>
<evidence type="ECO:0000313" key="3">
    <source>
        <dbReference type="EMBL" id="KAJ8660586.1"/>
    </source>
</evidence>
<accession>A0AAD7V8W6</accession>
<feature type="region of interest" description="Disordered" evidence="1">
    <location>
        <begin position="126"/>
        <end position="158"/>
    </location>
</feature>
<dbReference type="SMART" id="SM00353">
    <property type="entry name" value="HLH"/>
    <property type="match status" value="1"/>
</dbReference>
<feature type="compositionally biased region" description="Low complexity" evidence="1">
    <location>
        <begin position="296"/>
        <end position="306"/>
    </location>
</feature>
<keyword evidence="4" id="KW-1185">Reference proteome</keyword>
<dbReference type="GeneID" id="83211046"/>
<feature type="region of interest" description="Disordered" evidence="1">
    <location>
        <begin position="486"/>
        <end position="514"/>
    </location>
</feature>
<dbReference type="RefSeq" id="XP_058345499.1">
    <property type="nucleotide sequence ID" value="XM_058483701.1"/>
</dbReference>
<feature type="region of interest" description="Disordered" evidence="1">
    <location>
        <begin position="174"/>
        <end position="405"/>
    </location>
</feature>
<dbReference type="AlphaFoldDB" id="A0AAD7V8W6"/>
<dbReference type="PROSITE" id="PS50888">
    <property type="entry name" value="BHLH"/>
    <property type="match status" value="1"/>
</dbReference>
<dbReference type="EMBL" id="JARTCD010000012">
    <property type="protein sequence ID" value="KAJ8660586.1"/>
    <property type="molecule type" value="Genomic_DNA"/>
</dbReference>
<comment type="caution">
    <text evidence="3">The sequence shown here is derived from an EMBL/GenBank/DDBJ whole genome shotgun (WGS) entry which is preliminary data.</text>
</comment>
<dbReference type="Gene3D" id="4.10.280.10">
    <property type="entry name" value="Helix-loop-helix DNA-binding domain"/>
    <property type="match status" value="1"/>
</dbReference>
<feature type="compositionally biased region" description="Low complexity" evidence="1">
    <location>
        <begin position="231"/>
        <end position="247"/>
    </location>
</feature>
<feature type="compositionally biased region" description="Low complexity" evidence="1">
    <location>
        <begin position="188"/>
        <end position="219"/>
    </location>
</feature>